<evidence type="ECO:0000313" key="3">
    <source>
        <dbReference type="EMBL" id="EEN60824.1"/>
    </source>
</evidence>
<gene>
    <name evidence="3" type="ORF">BRAFLDRAFT_70664</name>
</gene>
<dbReference type="PANTHER" id="PTHR33845:SF1">
    <property type="entry name" value="C2H2-TYPE DOMAIN-CONTAINING PROTEIN"/>
    <property type="match status" value="1"/>
</dbReference>
<accession>C3YG19</accession>
<dbReference type="PANTHER" id="PTHR33845">
    <property type="entry name" value="C2H2-TYPE DOMAIN-CONTAINING PROTEIN"/>
    <property type="match status" value="1"/>
</dbReference>
<sequence>MKCLPKKFRESQTDWFGKRGISWHLTVAYRCVNAVIEAQTFVRLFKTCTQDSNTEVSVMKHTVEELKKDHPSLTSLYVRSDNAGCYHNVLTLQVSKSISETTGVTVKRIDFCEPQGGKGSCDRQAAMIKSHIKAWINEEHNVETADEFKAAVESNGGVPGVKVYRCEVNVDATVTSTKFEGITKLNNFEFTDAGLRVWRAFDIGEGKLIPWSKLPAVEPSTLVIISEPYNPGSAFRPVESRRKKSQPQLETESDSEEEAVSHETPAQTQVNIFQCPEEGCVKVYQTFRGLDAHVAVGRHNRRLERETLLDKAKLMYAAKLEKGPSEVPRLETASEGKRTTECPVEGWALRGPRKRVRFTAKQTAYLERTFHLGERTGKKSDPQTVAKAMRHARDLQGQRLFGVNDFLTTQQVSSYFSRLAGKRQKPTEDDEVEQLDPAVLESVNSKVQNEVMNNVHSLQKNSPDNSQNNQTQNGTLHHQQTFDEVSQHAYDTIEDQPETSNQKRDTLDGQVPTISDDIITPYGQAVLSGAYQGMDTALNAIPSRSQDKVPENKSNQTPYDNKTENNPRKTSKLYNKQ</sequence>
<evidence type="ECO:0000256" key="1">
    <source>
        <dbReference type="SAM" id="MobiDB-lite"/>
    </source>
</evidence>
<dbReference type="InParanoid" id="C3YG19"/>
<reference evidence="3" key="1">
    <citation type="journal article" date="2008" name="Nature">
        <title>The amphioxus genome and the evolution of the chordate karyotype.</title>
        <authorList>
            <consortium name="US DOE Joint Genome Institute (JGI-PGF)"/>
            <person name="Putnam N.H."/>
            <person name="Butts T."/>
            <person name="Ferrier D.E.K."/>
            <person name="Furlong R.F."/>
            <person name="Hellsten U."/>
            <person name="Kawashima T."/>
            <person name="Robinson-Rechavi M."/>
            <person name="Shoguchi E."/>
            <person name="Terry A."/>
            <person name="Yu J.-K."/>
            <person name="Benito-Gutierrez E.L."/>
            <person name="Dubchak I."/>
            <person name="Garcia-Fernandez J."/>
            <person name="Gibson-Brown J.J."/>
            <person name="Grigoriev I.V."/>
            <person name="Horton A.C."/>
            <person name="de Jong P.J."/>
            <person name="Jurka J."/>
            <person name="Kapitonov V.V."/>
            <person name="Kohara Y."/>
            <person name="Kuroki Y."/>
            <person name="Lindquist E."/>
            <person name="Lucas S."/>
            <person name="Osoegawa K."/>
            <person name="Pennacchio L.A."/>
            <person name="Salamov A.A."/>
            <person name="Satou Y."/>
            <person name="Sauka-Spengler T."/>
            <person name="Schmutz J."/>
            <person name="Shin-I T."/>
            <person name="Toyoda A."/>
            <person name="Bronner-Fraser M."/>
            <person name="Fujiyama A."/>
            <person name="Holland L.Z."/>
            <person name="Holland P.W.H."/>
            <person name="Satoh N."/>
            <person name="Rokhsar D.S."/>
        </authorList>
    </citation>
    <scope>NUCLEOTIDE SEQUENCE [LARGE SCALE GENOMIC DNA]</scope>
    <source>
        <strain evidence="3">S238N-H82</strain>
        <tissue evidence="3">Testes</tissue>
    </source>
</reference>
<feature type="region of interest" description="Disordered" evidence="1">
    <location>
        <begin position="235"/>
        <end position="266"/>
    </location>
</feature>
<name>C3YG19_BRAFL</name>
<dbReference type="AlphaFoldDB" id="C3YG19"/>
<feature type="region of interest" description="Disordered" evidence="1">
    <location>
        <begin position="494"/>
        <end position="515"/>
    </location>
</feature>
<protein>
    <recommendedName>
        <fullName evidence="2">C2H2-type domain-containing protein</fullName>
    </recommendedName>
</protein>
<dbReference type="EMBL" id="GG666510">
    <property type="protein sequence ID" value="EEN60824.1"/>
    <property type="molecule type" value="Genomic_DNA"/>
</dbReference>
<feature type="domain" description="C2H2-type" evidence="2">
    <location>
        <begin position="275"/>
        <end position="299"/>
    </location>
</feature>
<dbReference type="eggNOG" id="ENOG502QS0X">
    <property type="taxonomic scope" value="Eukaryota"/>
</dbReference>
<dbReference type="InterPro" id="IPR013087">
    <property type="entry name" value="Znf_C2H2_type"/>
</dbReference>
<evidence type="ECO:0000259" key="2">
    <source>
        <dbReference type="PROSITE" id="PS00028"/>
    </source>
</evidence>
<feature type="region of interest" description="Disordered" evidence="1">
    <location>
        <begin position="540"/>
        <end position="577"/>
    </location>
</feature>
<dbReference type="PROSITE" id="PS00028">
    <property type="entry name" value="ZINC_FINGER_C2H2_1"/>
    <property type="match status" value="1"/>
</dbReference>
<organism>
    <name type="scientific">Branchiostoma floridae</name>
    <name type="common">Florida lancelet</name>
    <name type="synonym">Amphioxus</name>
    <dbReference type="NCBI Taxonomy" id="7739"/>
    <lineage>
        <taxon>Eukaryota</taxon>
        <taxon>Metazoa</taxon>
        <taxon>Chordata</taxon>
        <taxon>Cephalochordata</taxon>
        <taxon>Leptocardii</taxon>
        <taxon>Amphioxiformes</taxon>
        <taxon>Branchiostomatidae</taxon>
        <taxon>Branchiostoma</taxon>
    </lineage>
</organism>
<dbReference type="STRING" id="7739.C3YG19"/>
<proteinExistence type="predicted"/>